<feature type="domain" description="Piwi" evidence="4">
    <location>
        <begin position="667"/>
        <end position="986"/>
    </location>
</feature>
<dbReference type="OrthoDB" id="10252740at2759"/>
<feature type="region of interest" description="Disordered" evidence="2">
    <location>
        <begin position="49"/>
        <end position="123"/>
    </location>
</feature>
<dbReference type="PROSITE" id="PS50821">
    <property type="entry name" value="PAZ"/>
    <property type="match status" value="1"/>
</dbReference>
<dbReference type="Pfam" id="PF02171">
    <property type="entry name" value="Piwi"/>
    <property type="match status" value="1"/>
</dbReference>
<feature type="domain" description="PAZ" evidence="3">
    <location>
        <begin position="371"/>
        <end position="473"/>
    </location>
</feature>
<dbReference type="SMART" id="SM01163">
    <property type="entry name" value="DUF1785"/>
    <property type="match status" value="1"/>
</dbReference>
<feature type="compositionally biased region" description="Polar residues" evidence="2">
    <location>
        <begin position="49"/>
        <end position="64"/>
    </location>
</feature>
<organism evidence="5 6">
    <name type="scientific">Ganoderma sinense ZZ0214-1</name>
    <dbReference type="NCBI Taxonomy" id="1077348"/>
    <lineage>
        <taxon>Eukaryota</taxon>
        <taxon>Fungi</taxon>
        <taxon>Dikarya</taxon>
        <taxon>Basidiomycota</taxon>
        <taxon>Agaricomycotina</taxon>
        <taxon>Agaricomycetes</taxon>
        <taxon>Polyporales</taxon>
        <taxon>Polyporaceae</taxon>
        <taxon>Ganoderma</taxon>
    </lineage>
</organism>
<gene>
    <name evidence="5" type="ORF">GSI_14729</name>
</gene>
<dbReference type="PROSITE" id="PS50822">
    <property type="entry name" value="PIWI"/>
    <property type="match status" value="1"/>
</dbReference>
<dbReference type="CDD" id="cd04657">
    <property type="entry name" value="Piwi_ago-like"/>
    <property type="match status" value="1"/>
</dbReference>
<dbReference type="SMART" id="SM00950">
    <property type="entry name" value="Piwi"/>
    <property type="match status" value="1"/>
</dbReference>
<evidence type="ECO:0000259" key="3">
    <source>
        <dbReference type="PROSITE" id="PS50821"/>
    </source>
</evidence>
<evidence type="ECO:0000313" key="5">
    <source>
        <dbReference type="EMBL" id="PIL23418.1"/>
    </source>
</evidence>
<comment type="caution">
    <text evidence="5">The sequence shown here is derived from an EMBL/GenBank/DDBJ whole genome shotgun (WGS) entry which is preliminary data.</text>
</comment>
<dbReference type="EMBL" id="AYKW01000068">
    <property type="protein sequence ID" value="PIL23418.1"/>
    <property type="molecule type" value="Genomic_DNA"/>
</dbReference>
<dbReference type="Pfam" id="PF08699">
    <property type="entry name" value="ArgoL1"/>
    <property type="match status" value="1"/>
</dbReference>
<dbReference type="Gene3D" id="3.30.420.10">
    <property type="entry name" value="Ribonuclease H-like superfamily/Ribonuclease H"/>
    <property type="match status" value="1"/>
</dbReference>
<dbReference type="GO" id="GO:0003723">
    <property type="term" value="F:RNA binding"/>
    <property type="evidence" value="ECO:0007669"/>
    <property type="project" value="InterPro"/>
</dbReference>
<keyword evidence="6" id="KW-1185">Reference proteome</keyword>
<dbReference type="SMART" id="SM00949">
    <property type="entry name" value="PAZ"/>
    <property type="match status" value="1"/>
</dbReference>
<name>A0A2G8RPZ8_9APHY</name>
<dbReference type="Gene3D" id="2.170.260.10">
    <property type="entry name" value="paz domain"/>
    <property type="match status" value="1"/>
</dbReference>
<accession>A0A2G8RPZ8</accession>
<reference evidence="5 6" key="1">
    <citation type="journal article" date="2015" name="Sci. Rep.">
        <title>Chromosome-level genome map provides insights into diverse defense mechanisms in the medicinal fungus Ganoderma sinense.</title>
        <authorList>
            <person name="Zhu Y."/>
            <person name="Xu J."/>
            <person name="Sun C."/>
            <person name="Zhou S."/>
            <person name="Xu H."/>
            <person name="Nelson D.R."/>
            <person name="Qian J."/>
            <person name="Song J."/>
            <person name="Luo H."/>
            <person name="Xiang L."/>
            <person name="Li Y."/>
            <person name="Xu Z."/>
            <person name="Ji A."/>
            <person name="Wang L."/>
            <person name="Lu S."/>
            <person name="Hayward A."/>
            <person name="Sun W."/>
            <person name="Li X."/>
            <person name="Schwartz D.C."/>
            <person name="Wang Y."/>
            <person name="Chen S."/>
        </authorList>
    </citation>
    <scope>NUCLEOTIDE SEQUENCE [LARGE SCALE GENOMIC DNA]</scope>
    <source>
        <strain evidence="5 6">ZZ0214-1</strain>
    </source>
</reference>
<evidence type="ECO:0000259" key="4">
    <source>
        <dbReference type="PROSITE" id="PS50822"/>
    </source>
</evidence>
<dbReference type="CDD" id="cd02846">
    <property type="entry name" value="PAZ_argonaute_like"/>
    <property type="match status" value="1"/>
</dbReference>
<comment type="similarity">
    <text evidence="1">Belongs to the argonaute family.</text>
</comment>
<dbReference type="Pfam" id="PF02170">
    <property type="entry name" value="PAZ"/>
    <property type="match status" value="1"/>
</dbReference>
<dbReference type="InterPro" id="IPR045246">
    <property type="entry name" value="Piwi_ago-like"/>
</dbReference>
<dbReference type="InterPro" id="IPR003165">
    <property type="entry name" value="Piwi"/>
</dbReference>
<protein>
    <submittedName>
        <fullName evidence="5">Argonaute</fullName>
    </submittedName>
</protein>
<dbReference type="PANTHER" id="PTHR22891">
    <property type="entry name" value="EUKARYOTIC TRANSLATION INITIATION FACTOR 2C"/>
    <property type="match status" value="1"/>
</dbReference>
<dbReference type="Gene3D" id="3.40.50.2300">
    <property type="match status" value="1"/>
</dbReference>
<sequence length="1030" mass="114169">MKPSLSMPIVRPWSREYRHGAPTICGGLLTSYGIKALSFPIHLPPPLPNSRSLASARQPKNTPISAHGDAPKGLGRRGRGGQSPGRGGRRSSPSTRGTGRHGPSFTGTRSRGGARGSPPAIFAQGQPLKQDAHLAEAELTELVQGFGNLEVLPVLPLRPGWGTLGKPGALRTNFFSVQFKNANMYEYEVAISSKEQIKVTGNMKARTMQLVEQSPQFASYAAHVAHDRCQRLVSAQKLPQPLEVPIEYREEGRADNPNPLKLKVEFKFLSELKMSDLDLYMSGKPEHRGIDTQPHISALNLVLQHFARKNGVRMSRNKYFFPSSSEPHPLSIGVEAFRGFFISTRLVYKQLVANIGLCYSAFYVPGNLAQQMGEFLEKTGRQMPESFANGLKASTRHLGYARTYTIHGVMTGKTAREEHFDCEEFKAKISVEQFFKRKYNITIRRHSDLPLVNVSADNNRPVYLPAEICEIVPGQAYRSKLDAEQTTAMMKAACNQPAFNGKAITNEAFKDLGLRPNAPGAALGSFGISVSPDMQVIPYRVLSPPTISYSGNTPLRVQDAGWNMTDAKFHTGVDMTDWAVLLVNENQRNEFQFRGPKDPELHTFLEAFASKCTASGIKGADKRPRIWSVDLPPIHRDTASARHRDIAKIGKKLTEELKKDPKKKPSFVLVLLPAADKFIYQGIKRLADVQLGVHTVHMLLPTARGSRSSIQHQYFSSVALKVNAKLGGVNHRLDAGSMRWLTGTGKKTTMVMGIDVTHPGTGSLPGTPSLAAVVASVDDEFVQFPASFALQKPDWNKDSKEMVEDLTRMTMERLQLYQQKNKGRLPDRIIVFRDGVSDGQYKHVILHELPKLQAAFKQISPGPKQEYRPKLSIIVCGKRHNARFWAPDAEHATKNGNTLPGTVVDKGITDVYLFDFYLQAHNGLQGHGKATHYIVIYDENNLDADTIQQGTHTASYLYARATKAVSLVPAAYYADIACERGREHLNVLMNLGNGSPQSRSAVDREKTYQTASKMWGQGVHKDLRDSMFYI</sequence>
<proteinExistence type="inferred from homology"/>
<dbReference type="SUPFAM" id="SSF53098">
    <property type="entry name" value="Ribonuclease H-like"/>
    <property type="match status" value="1"/>
</dbReference>
<dbReference type="SUPFAM" id="SSF101690">
    <property type="entry name" value="PAZ domain"/>
    <property type="match status" value="1"/>
</dbReference>
<evidence type="ECO:0000256" key="2">
    <source>
        <dbReference type="SAM" id="MobiDB-lite"/>
    </source>
</evidence>
<dbReference type="STRING" id="1077348.A0A2G8RPZ8"/>
<dbReference type="InterPro" id="IPR036085">
    <property type="entry name" value="PAZ_dom_sf"/>
</dbReference>
<dbReference type="InterPro" id="IPR003100">
    <property type="entry name" value="PAZ_dom"/>
</dbReference>
<dbReference type="InterPro" id="IPR012337">
    <property type="entry name" value="RNaseH-like_sf"/>
</dbReference>
<evidence type="ECO:0000313" key="6">
    <source>
        <dbReference type="Proteomes" id="UP000230002"/>
    </source>
</evidence>
<dbReference type="AlphaFoldDB" id="A0A2G8RPZ8"/>
<dbReference type="InterPro" id="IPR014811">
    <property type="entry name" value="ArgoL1"/>
</dbReference>
<feature type="compositionally biased region" description="Low complexity" evidence="2">
    <location>
        <begin position="106"/>
        <end position="120"/>
    </location>
</feature>
<dbReference type="InterPro" id="IPR032474">
    <property type="entry name" value="Argonaute_N"/>
</dbReference>
<dbReference type="InterPro" id="IPR036397">
    <property type="entry name" value="RNaseH_sf"/>
</dbReference>
<dbReference type="Proteomes" id="UP000230002">
    <property type="component" value="Unassembled WGS sequence"/>
</dbReference>
<evidence type="ECO:0000256" key="1">
    <source>
        <dbReference type="RuleBase" id="RU361178"/>
    </source>
</evidence>
<dbReference type="Pfam" id="PF16486">
    <property type="entry name" value="ArgoN"/>
    <property type="match status" value="1"/>
</dbReference>